<dbReference type="AlphaFoldDB" id="A0A3S4ZTP7"/>
<accession>A0A3S4ZTP7</accession>
<organism evidence="1 2">
    <name type="scientific">Protopolystoma xenopodis</name>
    <dbReference type="NCBI Taxonomy" id="117903"/>
    <lineage>
        <taxon>Eukaryota</taxon>
        <taxon>Metazoa</taxon>
        <taxon>Spiralia</taxon>
        <taxon>Lophotrochozoa</taxon>
        <taxon>Platyhelminthes</taxon>
        <taxon>Monogenea</taxon>
        <taxon>Polyopisthocotylea</taxon>
        <taxon>Polystomatidea</taxon>
        <taxon>Polystomatidae</taxon>
        <taxon>Protopolystoma</taxon>
    </lineage>
</organism>
<reference evidence="1" key="1">
    <citation type="submission" date="2018-11" db="EMBL/GenBank/DDBJ databases">
        <authorList>
            <consortium name="Pathogen Informatics"/>
        </authorList>
    </citation>
    <scope>NUCLEOTIDE SEQUENCE</scope>
</reference>
<comment type="caution">
    <text evidence="1">The sequence shown here is derived from an EMBL/GenBank/DDBJ whole genome shotgun (WGS) entry which is preliminary data.</text>
</comment>
<name>A0A3S4ZTP7_9PLAT</name>
<gene>
    <name evidence="1" type="ORF">PXEA_LOCUS5174</name>
</gene>
<dbReference type="EMBL" id="CAAALY010012671">
    <property type="protein sequence ID" value="VEL11734.1"/>
    <property type="molecule type" value="Genomic_DNA"/>
</dbReference>
<proteinExistence type="predicted"/>
<keyword evidence="2" id="KW-1185">Reference proteome</keyword>
<sequence>MVHTSDPLRPGVSRRGFGKHGFSCLAAQTQRIKLNRLDLDAFSRIPACPNDGFFVLLLSCMADFGFEFASFRALSNSAFDSVLRRADDGAELCVPSCHVLRLCLPTYRAFGKLGRGTPTSTSFSHQRSLFTPVWH</sequence>
<dbReference type="Proteomes" id="UP000784294">
    <property type="component" value="Unassembled WGS sequence"/>
</dbReference>
<protein>
    <submittedName>
        <fullName evidence="1">Uncharacterized protein</fullName>
    </submittedName>
</protein>
<evidence type="ECO:0000313" key="1">
    <source>
        <dbReference type="EMBL" id="VEL11734.1"/>
    </source>
</evidence>
<evidence type="ECO:0000313" key="2">
    <source>
        <dbReference type="Proteomes" id="UP000784294"/>
    </source>
</evidence>